<keyword evidence="2" id="KW-1185">Reference proteome</keyword>
<organism evidence="1 2">
    <name type="scientific">Plantactinospora sonchi</name>
    <dbReference type="NCBI Taxonomy" id="1544735"/>
    <lineage>
        <taxon>Bacteria</taxon>
        <taxon>Bacillati</taxon>
        <taxon>Actinomycetota</taxon>
        <taxon>Actinomycetes</taxon>
        <taxon>Micromonosporales</taxon>
        <taxon>Micromonosporaceae</taxon>
        <taxon>Plantactinospora</taxon>
    </lineage>
</organism>
<dbReference type="SUPFAM" id="SSF52833">
    <property type="entry name" value="Thioredoxin-like"/>
    <property type="match status" value="1"/>
</dbReference>
<proteinExistence type="predicted"/>
<evidence type="ECO:0000313" key="1">
    <source>
        <dbReference type="EMBL" id="MEE6258902.1"/>
    </source>
</evidence>
<comment type="caution">
    <text evidence="1">The sequence shown here is derived from an EMBL/GenBank/DDBJ whole genome shotgun (WGS) entry which is preliminary data.</text>
</comment>
<dbReference type="InterPro" id="IPR053977">
    <property type="entry name" value="Rv2466c-like"/>
</dbReference>
<dbReference type="RefSeq" id="WP_331214024.1">
    <property type="nucleotide sequence ID" value="NZ_JAZGQK010000007.1"/>
</dbReference>
<dbReference type="Proteomes" id="UP001332243">
    <property type="component" value="Unassembled WGS sequence"/>
</dbReference>
<name>A0ABU7RQY7_9ACTN</name>
<accession>A0ABU7RQY7</accession>
<dbReference type="EMBL" id="JAZGQK010000007">
    <property type="protein sequence ID" value="MEE6258902.1"/>
    <property type="molecule type" value="Genomic_DNA"/>
</dbReference>
<evidence type="ECO:0000313" key="2">
    <source>
        <dbReference type="Proteomes" id="UP001332243"/>
    </source>
</evidence>
<sequence>MTERAIADFWFDPACPYTWTTSRWLLEVAKVRPVEPRWHVMSLSVLNEGRDDDPEGDPEGYLWVPVRICAAVADRYGQETLGRFYTALWTVGRDAGHDWLGDLHTALTRAGLPTELADVGQTTEYDDAVRASHAEAIALVGEHVGTPIIAATGPDGRRVAFFGPVISRIPVGEEAGRLWDGVLLVAGVSGFHELKGPPHAPPQLDVPA</sequence>
<dbReference type="InterPro" id="IPR036249">
    <property type="entry name" value="Thioredoxin-like_sf"/>
</dbReference>
<reference evidence="1 2" key="1">
    <citation type="submission" date="2024-01" db="EMBL/GenBank/DDBJ databases">
        <title>Genome insights into Plantactinospora sonchi sp. nov.</title>
        <authorList>
            <person name="Wang L."/>
        </authorList>
    </citation>
    <scope>NUCLEOTIDE SEQUENCE [LARGE SCALE GENOMIC DNA]</scope>
    <source>
        <strain evidence="1 2">NEAU-QY2</strain>
    </source>
</reference>
<protein>
    <submittedName>
        <fullName evidence="1">Disulfide bond formation protein DsbA</fullName>
    </submittedName>
</protein>
<dbReference type="Pfam" id="PF22234">
    <property type="entry name" value="Rv2466c-like"/>
    <property type="match status" value="1"/>
</dbReference>
<dbReference type="Gene3D" id="3.40.30.10">
    <property type="entry name" value="Glutaredoxin"/>
    <property type="match status" value="1"/>
</dbReference>
<gene>
    <name evidence="1" type="ORF">V1633_10410</name>
</gene>